<sequence length="549" mass="59949">MATYSAYSQAWLEDNSSIRTLFVVITPLYDSSGLGSSYTPSPQYFSTDGMMTTDGLIYFNPVIKSDITLSESISSDGNVSMSFGDISILNLNGELDAYLDPLKYIWANQQIQVYLGDATWPATSSDFTVSTSKYKLIFNGILEDIDSKSRNELNFKMRDKLEYLNNPVTENKLGVYGNWVNSAQNADTIKPLVFGEVFNMSPLLIDPNNGGGQYMVNDGAVQQVIEIRDNGVPIYQNGSTVYTGATVDEANGKFILTYPPSGAITCSIQGIKNTINLSTGALVTGTYSNTIAKLIALMVTQYGPPNSRLTASDIDLANFSAFDTANPQPVGLLITDRVNILDAARQLASSVGAQISLSREGKLRFIKFGVGITPAQDPLITIGTTTDAPVTLTDMAFDSINISNKLTPQAALSLGYCRNWTVQDSLLTSLPADHKDLYASEWLTVTNTASATIITNYKLTIDPIQKDTCLLVQSDASAEAARLVTYYSVPRYVYRFTGIPRLLSLRLGQQVYLSHYRFNLYNSGFGKVGQVITLNPNWSKATVDVEVIV</sequence>
<proteinExistence type="predicted"/>
<evidence type="ECO:0000313" key="1">
    <source>
        <dbReference type="EMBL" id="CAB4134526.1"/>
    </source>
</evidence>
<accession>A0A6J5LNN6</accession>
<organism evidence="1">
    <name type="scientific">uncultured Caudovirales phage</name>
    <dbReference type="NCBI Taxonomy" id="2100421"/>
    <lineage>
        <taxon>Viruses</taxon>
        <taxon>Duplodnaviria</taxon>
        <taxon>Heunggongvirae</taxon>
        <taxon>Uroviricota</taxon>
        <taxon>Caudoviricetes</taxon>
        <taxon>Peduoviridae</taxon>
        <taxon>Maltschvirus</taxon>
        <taxon>Maltschvirus maltsch</taxon>
    </lineage>
</organism>
<reference evidence="1" key="1">
    <citation type="submission" date="2020-04" db="EMBL/GenBank/DDBJ databases">
        <authorList>
            <person name="Chiriac C."/>
            <person name="Salcher M."/>
            <person name="Ghai R."/>
            <person name="Kavagutti S V."/>
        </authorList>
    </citation>
    <scope>NUCLEOTIDE SEQUENCE</scope>
</reference>
<dbReference type="EMBL" id="LR796284">
    <property type="protein sequence ID" value="CAB4134526.1"/>
    <property type="molecule type" value="Genomic_DNA"/>
</dbReference>
<name>A0A6J5LNN6_9CAUD</name>
<gene>
    <name evidence="1" type="ORF">UFOVP273_145</name>
</gene>
<protein>
    <submittedName>
        <fullName evidence="1">Uncharacterized protein</fullName>
    </submittedName>
</protein>